<dbReference type="Proteomes" id="UP000316416">
    <property type="component" value="Chromosome"/>
</dbReference>
<sequence length="226" mass="26316">MALKRSHGFTLIEMLISMVLLMGIIAVSSFAYSQFSRFWDGRVGHFYKTFYDIRHHDIIKTAISGITPYVAFNTKGHPRYYFEGKTTGFVAVSGDSISQPGKAAVIRIFVEQNNDFSYKLVYQESPMDKQLLTRTDQAIEYTYTVVVDKQISDVEFNYYGEEKSDSSQEAYQRKVYRWFSEFNSLATMIPPEKIQLKWSANDREYHWLIELTSPIFPLSRYSTTDE</sequence>
<evidence type="ECO:0000256" key="1">
    <source>
        <dbReference type="SAM" id="Phobius"/>
    </source>
</evidence>
<reference evidence="2" key="1">
    <citation type="submission" date="2021-07" db="EMBL/GenBank/DDBJ databases">
        <title>Shewanella sp. YLB-07 whole genome sequence.</title>
        <authorList>
            <person name="Yu L."/>
        </authorList>
    </citation>
    <scope>NUCLEOTIDE SEQUENCE</scope>
    <source>
        <strain evidence="2">YLB-08</strain>
    </source>
</reference>
<accession>A0ABX6VA18</accession>
<keyword evidence="3" id="KW-1185">Reference proteome</keyword>
<dbReference type="PROSITE" id="PS00409">
    <property type="entry name" value="PROKAR_NTER_METHYL"/>
    <property type="match status" value="1"/>
</dbReference>
<keyword evidence="1" id="KW-1133">Transmembrane helix</keyword>
<protein>
    <submittedName>
        <fullName evidence="2">Prepilin-type N-terminal cleavage/methylation domain-containing protein</fullName>
    </submittedName>
</protein>
<evidence type="ECO:0000313" key="2">
    <source>
        <dbReference type="EMBL" id="QPG58680.1"/>
    </source>
</evidence>
<dbReference type="InterPro" id="IPR012902">
    <property type="entry name" value="N_methyl_site"/>
</dbReference>
<dbReference type="RefSeq" id="WP_195873085.1">
    <property type="nucleotide sequence ID" value="NZ_CP045503.2"/>
</dbReference>
<name>A0ABX6VA18_9GAMM</name>
<organism evidence="2 3">
    <name type="scientific">Shewanella eurypsychrophilus</name>
    <dbReference type="NCBI Taxonomy" id="2593656"/>
    <lineage>
        <taxon>Bacteria</taxon>
        <taxon>Pseudomonadati</taxon>
        <taxon>Pseudomonadota</taxon>
        <taxon>Gammaproteobacteria</taxon>
        <taxon>Alteromonadales</taxon>
        <taxon>Shewanellaceae</taxon>
        <taxon>Shewanella</taxon>
    </lineage>
</organism>
<dbReference type="Pfam" id="PF07963">
    <property type="entry name" value="N_methyl"/>
    <property type="match status" value="1"/>
</dbReference>
<dbReference type="NCBIfam" id="TIGR02532">
    <property type="entry name" value="IV_pilin_GFxxxE"/>
    <property type="match status" value="1"/>
</dbReference>
<keyword evidence="1" id="KW-0472">Membrane</keyword>
<dbReference type="EMBL" id="CP045503">
    <property type="protein sequence ID" value="QPG58680.1"/>
    <property type="molecule type" value="Genomic_DNA"/>
</dbReference>
<evidence type="ECO:0000313" key="3">
    <source>
        <dbReference type="Proteomes" id="UP000316416"/>
    </source>
</evidence>
<keyword evidence="1" id="KW-0812">Transmembrane</keyword>
<gene>
    <name evidence="2" type="ORF">FM038_015585</name>
</gene>
<feature type="transmembrane region" description="Helical" evidence="1">
    <location>
        <begin position="12"/>
        <end position="32"/>
    </location>
</feature>
<proteinExistence type="predicted"/>